<dbReference type="AlphaFoldDB" id="A0A0L0ND56"/>
<dbReference type="InterPro" id="IPR050775">
    <property type="entry name" value="FAD-binding_Monooxygenases"/>
</dbReference>
<dbReference type="EMBL" id="LFRF01000007">
    <property type="protein sequence ID" value="KND92087.1"/>
    <property type="molecule type" value="Genomic_DNA"/>
</dbReference>
<keyword evidence="7 9" id="KW-0503">Monooxygenase</keyword>
<dbReference type="PANTHER" id="PTHR43098">
    <property type="entry name" value="L-ORNITHINE N(5)-MONOOXYGENASE-RELATED"/>
    <property type="match status" value="1"/>
</dbReference>
<comment type="similarity">
    <text evidence="2">Belongs to the FAD-binding monooxygenase family.</text>
</comment>
<proteinExistence type="inferred from homology"/>
<comment type="cofactor">
    <cofactor evidence="1">
        <name>FAD</name>
        <dbReference type="ChEBI" id="CHEBI:57692"/>
    </cofactor>
</comment>
<evidence type="ECO:0000256" key="7">
    <source>
        <dbReference type="ARBA" id="ARBA00023033"/>
    </source>
</evidence>
<organism evidence="9 10">
    <name type="scientific">Tolypocladium ophioglossoides (strain CBS 100239)</name>
    <name type="common">Snaketongue truffleclub</name>
    <name type="synonym">Elaphocordyceps ophioglossoides</name>
    <dbReference type="NCBI Taxonomy" id="1163406"/>
    <lineage>
        <taxon>Eukaryota</taxon>
        <taxon>Fungi</taxon>
        <taxon>Dikarya</taxon>
        <taxon>Ascomycota</taxon>
        <taxon>Pezizomycotina</taxon>
        <taxon>Sordariomycetes</taxon>
        <taxon>Hypocreomycetidae</taxon>
        <taxon>Hypocreales</taxon>
        <taxon>Ophiocordycipitaceae</taxon>
        <taxon>Tolypocladium</taxon>
    </lineage>
</organism>
<protein>
    <submittedName>
        <fullName evidence="9">Baeyer-Villiger monooxygenase</fullName>
    </submittedName>
</protein>
<evidence type="ECO:0000313" key="9">
    <source>
        <dbReference type="EMBL" id="KND92087.1"/>
    </source>
</evidence>
<keyword evidence="6" id="KW-0560">Oxidoreductase</keyword>
<evidence type="ECO:0000256" key="5">
    <source>
        <dbReference type="ARBA" id="ARBA00022857"/>
    </source>
</evidence>
<comment type="caution">
    <text evidence="9">The sequence shown here is derived from an EMBL/GenBank/DDBJ whole genome shotgun (WGS) entry which is preliminary data.</text>
</comment>
<keyword evidence="3" id="KW-0285">Flavoprotein</keyword>
<dbReference type="Proteomes" id="UP000036947">
    <property type="component" value="Unassembled WGS sequence"/>
</dbReference>
<reference evidence="9 10" key="1">
    <citation type="journal article" date="2015" name="BMC Genomics">
        <title>The genome of the truffle-parasite Tolypocladium ophioglossoides and the evolution of antifungal peptaibiotics.</title>
        <authorList>
            <person name="Quandt C.A."/>
            <person name="Bushley K.E."/>
            <person name="Spatafora J.W."/>
        </authorList>
    </citation>
    <scope>NUCLEOTIDE SEQUENCE [LARGE SCALE GENOMIC DNA]</scope>
    <source>
        <strain evidence="9 10">CBS 100239</strain>
    </source>
</reference>
<keyword evidence="5" id="KW-0521">NADP</keyword>
<evidence type="ECO:0000313" key="10">
    <source>
        <dbReference type="Proteomes" id="UP000036947"/>
    </source>
</evidence>
<sequence>MMKNMSRPNERQALNEQLKSRGGFSIMMPSYYDTMWNKTAKASIYDFWVKKVRSRMTDPVKRDTVAPLERFQWIGTKRPNLEMDYYEMLDRPNGQAGRPEESPYPKSSMGAAF</sequence>
<feature type="region of interest" description="Disordered" evidence="8">
    <location>
        <begin position="90"/>
        <end position="113"/>
    </location>
</feature>
<evidence type="ECO:0000256" key="8">
    <source>
        <dbReference type="SAM" id="MobiDB-lite"/>
    </source>
</evidence>
<evidence type="ECO:0000256" key="1">
    <source>
        <dbReference type="ARBA" id="ARBA00001974"/>
    </source>
</evidence>
<evidence type="ECO:0000256" key="6">
    <source>
        <dbReference type="ARBA" id="ARBA00023002"/>
    </source>
</evidence>
<keyword evidence="4" id="KW-0274">FAD</keyword>
<evidence type="ECO:0000256" key="4">
    <source>
        <dbReference type="ARBA" id="ARBA00022827"/>
    </source>
</evidence>
<evidence type="ECO:0000256" key="2">
    <source>
        <dbReference type="ARBA" id="ARBA00010139"/>
    </source>
</evidence>
<dbReference type="GO" id="GO:0004497">
    <property type="term" value="F:monooxygenase activity"/>
    <property type="evidence" value="ECO:0007669"/>
    <property type="project" value="UniProtKB-KW"/>
</dbReference>
<dbReference type="OrthoDB" id="66881at2759"/>
<keyword evidence="10" id="KW-1185">Reference proteome</keyword>
<dbReference type="PANTHER" id="PTHR43098:SF3">
    <property type="entry name" value="L-ORNITHINE N(5)-MONOOXYGENASE-RELATED"/>
    <property type="match status" value="1"/>
</dbReference>
<accession>A0A0L0ND56</accession>
<name>A0A0L0ND56_TOLOC</name>
<evidence type="ECO:0000256" key="3">
    <source>
        <dbReference type="ARBA" id="ARBA00022630"/>
    </source>
</evidence>
<gene>
    <name evidence="9" type="ORF">TOPH_03426</name>
</gene>